<dbReference type="PANTHER" id="PTHR38340">
    <property type="entry name" value="S-LAYER PROTEIN"/>
    <property type="match status" value="1"/>
</dbReference>
<feature type="non-terminal residue" evidence="4">
    <location>
        <position position="1"/>
    </location>
</feature>
<evidence type="ECO:0000256" key="3">
    <source>
        <dbReference type="SAM" id="MobiDB-lite"/>
    </source>
</evidence>
<dbReference type="PROSITE" id="PS00330">
    <property type="entry name" value="HEMOLYSIN_CALCIUM"/>
    <property type="match status" value="3"/>
</dbReference>
<accession>A0A660SBW0</accession>
<dbReference type="Pfam" id="PF00353">
    <property type="entry name" value="HemolysinCabind"/>
    <property type="match status" value="7"/>
</dbReference>
<name>A0A660SBW0_UNCW3</name>
<feature type="region of interest" description="Disordered" evidence="3">
    <location>
        <begin position="832"/>
        <end position="851"/>
    </location>
</feature>
<evidence type="ECO:0008006" key="6">
    <source>
        <dbReference type="Google" id="ProtNLM"/>
    </source>
</evidence>
<feature type="non-terminal residue" evidence="4">
    <location>
        <position position="917"/>
    </location>
</feature>
<evidence type="ECO:0000313" key="4">
    <source>
        <dbReference type="EMBL" id="RKX68288.1"/>
    </source>
</evidence>
<gene>
    <name evidence="4" type="ORF">DRP53_11030</name>
</gene>
<dbReference type="PANTHER" id="PTHR38340:SF1">
    <property type="entry name" value="S-LAYER PROTEIN"/>
    <property type="match status" value="1"/>
</dbReference>
<keyword evidence="2" id="KW-0964">Secreted</keyword>
<dbReference type="InterPro" id="IPR001343">
    <property type="entry name" value="Hemolysn_Ca-bd"/>
</dbReference>
<dbReference type="Proteomes" id="UP000268469">
    <property type="component" value="Unassembled WGS sequence"/>
</dbReference>
<sequence>QTPEVAFQDVSLHFGEFLSDFLGDILSPIQEVLEPIQPIIDILTYPLPIISDLAGQPFTMLDLAKYIPGGVADAEPWIRSAIGIIDLINSINISEGTDLVIELGDIVFSGGDVSTDFDLRWPTGDTSHANSLPSDPFQALEDAGNFIVRSIDEIRSDINSDSQGAQFLTTVEAIGGGIQFPIWEQPTSALGLLFGKDVDLIKYVMPTLKVEFSYRQSFGPVWAVPPVMVNIGGRLGAEVNLAFGYDTRGIRRFIADGYDLADLGDLAYGFYIDDRVVDGQDQPEARLYGELGAGASVTAYVAEIGAEGGIFAQILLDINDPNDDGKFYLDEFGDLCSPLCLFDFSGQLGAYLKVFWKIDLWLFSIGDEYTLVRITLLNFDIPCCPVPPNLAVLDKDTGILTLNVGDRGDQRNAGRGEIDEDYVITAVGPGKVKVEAFGKKQYFGSDEDGWVTTIVGDAGDGNDSIVVEGNPVDQNGEYIPVEFYGGSGNDKLVGGAGNDKLFGNAGSDEIDGGAGDDLIYAHDSSSQGSGSPYEILTGGLGNDRIYGGGGSDSIHAGEGDDYVYGGKGNDTIYGGEGSDHIFGGEGIDRLIGEQGDDYIYGGADMDIVSGGDQSDELYGDSVAGVYDSTATNIYGDPVTTRDNMDLLFGDGYSFDLLYQYDRIHADEIITDFLDELYPFRDYLPGFVKEEIEKSFTSEEPFLEPGGDQIYGQGGDDLLFGDPLYRSESEWTPQANILMGGIGADLIVGGKSADTIYGEDDAGNSSPDPNLDGDKIFALDGDDTINAGTGNDTVFAYGGRDTVHGGEGADQIFGGTEDDIIYGDAGRDVITGEAGNDELHGGTEGDTIRGQEGNDTIYGDAGDDYLFGNAGQDTIFGGIGADYILGGYQRDIIYGEDNTGAHSSNPMADSDTIYGGTG</sequence>
<comment type="caution">
    <text evidence="4">The sequence shown here is derived from an EMBL/GenBank/DDBJ whole genome shotgun (WGS) entry which is preliminary data.</text>
</comment>
<protein>
    <recommendedName>
        <fullName evidence="6">Calcium-binding protein</fullName>
    </recommendedName>
</protein>
<dbReference type="EMBL" id="QNBE01000181">
    <property type="protein sequence ID" value="RKX68288.1"/>
    <property type="molecule type" value="Genomic_DNA"/>
</dbReference>
<feature type="compositionally biased region" description="Basic and acidic residues" evidence="3">
    <location>
        <begin position="836"/>
        <end position="848"/>
    </location>
</feature>
<dbReference type="GO" id="GO:0005576">
    <property type="term" value="C:extracellular region"/>
    <property type="evidence" value="ECO:0007669"/>
    <property type="project" value="UniProtKB-SubCell"/>
</dbReference>
<dbReference type="InterPro" id="IPR050557">
    <property type="entry name" value="RTX_toxin/Mannuronan_C5-epim"/>
</dbReference>
<dbReference type="InterPro" id="IPR011049">
    <property type="entry name" value="Serralysin-like_metalloprot_C"/>
</dbReference>
<dbReference type="InterPro" id="IPR018511">
    <property type="entry name" value="Hemolysin-typ_Ca-bd_CS"/>
</dbReference>
<feature type="region of interest" description="Disordered" evidence="3">
    <location>
        <begin position="896"/>
        <end position="917"/>
    </location>
</feature>
<comment type="subcellular location">
    <subcellularLocation>
        <location evidence="1">Secreted</location>
    </subcellularLocation>
</comment>
<dbReference type="AlphaFoldDB" id="A0A660SBW0"/>
<dbReference type="GO" id="GO:0005509">
    <property type="term" value="F:calcium ion binding"/>
    <property type="evidence" value="ECO:0007669"/>
    <property type="project" value="InterPro"/>
</dbReference>
<dbReference type="SUPFAM" id="SSF51120">
    <property type="entry name" value="beta-Roll"/>
    <property type="match status" value="3"/>
</dbReference>
<proteinExistence type="predicted"/>
<dbReference type="Gene3D" id="2.150.10.10">
    <property type="entry name" value="Serralysin-like metalloprotease, C-terminal"/>
    <property type="match status" value="5"/>
</dbReference>
<organism evidence="4 5">
    <name type="scientific">candidate division WOR-3 bacterium</name>
    <dbReference type="NCBI Taxonomy" id="2052148"/>
    <lineage>
        <taxon>Bacteria</taxon>
        <taxon>Bacteria division WOR-3</taxon>
    </lineage>
</organism>
<reference evidence="4 5" key="1">
    <citation type="submission" date="2018-06" db="EMBL/GenBank/DDBJ databases">
        <title>Extensive metabolic versatility and redundancy in microbially diverse, dynamic hydrothermal sediments.</title>
        <authorList>
            <person name="Dombrowski N."/>
            <person name="Teske A."/>
            <person name="Baker B.J."/>
        </authorList>
    </citation>
    <scope>NUCLEOTIDE SEQUENCE [LARGE SCALE GENOMIC DNA]</scope>
    <source>
        <strain evidence="4">B36_G15</strain>
    </source>
</reference>
<evidence type="ECO:0000256" key="1">
    <source>
        <dbReference type="ARBA" id="ARBA00004613"/>
    </source>
</evidence>
<dbReference type="PRINTS" id="PR00313">
    <property type="entry name" value="CABNDNGRPT"/>
</dbReference>
<evidence type="ECO:0000256" key="2">
    <source>
        <dbReference type="ARBA" id="ARBA00022525"/>
    </source>
</evidence>
<evidence type="ECO:0000313" key="5">
    <source>
        <dbReference type="Proteomes" id="UP000268469"/>
    </source>
</evidence>